<dbReference type="EMBL" id="JAUEPR010000002">
    <property type="protein sequence ID" value="KAK0488600.1"/>
    <property type="molecule type" value="Genomic_DNA"/>
</dbReference>
<dbReference type="PANTHER" id="PTHR13526:SF8">
    <property type="entry name" value="TRANSCRIPTION FACTOR SPT20 HOMOLOG"/>
    <property type="match status" value="1"/>
</dbReference>
<feature type="region of interest" description="Disordered" evidence="1">
    <location>
        <begin position="245"/>
        <end position="402"/>
    </location>
</feature>
<dbReference type="GO" id="GO:0006357">
    <property type="term" value="P:regulation of transcription by RNA polymerase II"/>
    <property type="evidence" value="ECO:0007669"/>
    <property type="project" value="TreeGrafter"/>
</dbReference>
<dbReference type="GO" id="GO:0003712">
    <property type="term" value="F:transcription coregulator activity"/>
    <property type="evidence" value="ECO:0007669"/>
    <property type="project" value="InterPro"/>
</dbReference>
<proteinExistence type="predicted"/>
<feature type="compositionally biased region" description="Polar residues" evidence="1">
    <location>
        <begin position="571"/>
        <end position="585"/>
    </location>
</feature>
<dbReference type="InterPro" id="IPR046468">
    <property type="entry name" value="Spt20-like_SEP"/>
</dbReference>
<protein>
    <submittedName>
        <fullName evidence="3">Spt20 family-domain-containing protein</fullName>
    </submittedName>
</protein>
<feature type="compositionally biased region" description="Low complexity" evidence="1">
    <location>
        <begin position="380"/>
        <end position="395"/>
    </location>
</feature>
<feature type="region of interest" description="Disordered" evidence="1">
    <location>
        <begin position="649"/>
        <end position="679"/>
    </location>
</feature>
<feature type="compositionally biased region" description="Low complexity" evidence="1">
    <location>
        <begin position="535"/>
        <end position="546"/>
    </location>
</feature>
<gene>
    <name evidence="3" type="ORF">IW261DRAFT_359549</name>
</gene>
<feature type="region of interest" description="Disordered" evidence="1">
    <location>
        <begin position="480"/>
        <end position="549"/>
    </location>
</feature>
<feature type="compositionally biased region" description="Low complexity" evidence="1">
    <location>
        <begin position="653"/>
        <end position="671"/>
    </location>
</feature>
<dbReference type="PRINTS" id="PR01217">
    <property type="entry name" value="PRICHEXTENSN"/>
</dbReference>
<evidence type="ECO:0000313" key="4">
    <source>
        <dbReference type="Proteomes" id="UP001175227"/>
    </source>
</evidence>
<evidence type="ECO:0000259" key="2">
    <source>
        <dbReference type="Pfam" id="PF12090"/>
    </source>
</evidence>
<dbReference type="GO" id="GO:0000124">
    <property type="term" value="C:SAGA complex"/>
    <property type="evidence" value="ECO:0007669"/>
    <property type="project" value="InterPro"/>
</dbReference>
<feature type="compositionally biased region" description="Low complexity" evidence="1">
    <location>
        <begin position="263"/>
        <end position="284"/>
    </location>
</feature>
<feature type="compositionally biased region" description="Polar residues" evidence="1">
    <location>
        <begin position="331"/>
        <end position="379"/>
    </location>
</feature>
<dbReference type="Proteomes" id="UP001175227">
    <property type="component" value="Unassembled WGS sequence"/>
</dbReference>
<comment type="caution">
    <text evidence="3">The sequence shown here is derived from an EMBL/GenBank/DDBJ whole genome shotgun (WGS) entry which is preliminary data.</text>
</comment>
<keyword evidence="4" id="KW-1185">Reference proteome</keyword>
<dbReference type="PANTHER" id="PTHR13526">
    <property type="entry name" value="TRANSCRIPTION FACTOR SPT20 HOMOLOG"/>
    <property type="match status" value="1"/>
</dbReference>
<organism evidence="3 4">
    <name type="scientific">Armillaria novae-zelandiae</name>
    <dbReference type="NCBI Taxonomy" id="153914"/>
    <lineage>
        <taxon>Eukaryota</taxon>
        <taxon>Fungi</taxon>
        <taxon>Dikarya</taxon>
        <taxon>Basidiomycota</taxon>
        <taxon>Agaricomycotina</taxon>
        <taxon>Agaricomycetes</taxon>
        <taxon>Agaricomycetidae</taxon>
        <taxon>Agaricales</taxon>
        <taxon>Marasmiineae</taxon>
        <taxon>Physalacriaceae</taxon>
        <taxon>Armillaria</taxon>
    </lineage>
</organism>
<evidence type="ECO:0000313" key="3">
    <source>
        <dbReference type="EMBL" id="KAK0488600.1"/>
    </source>
</evidence>
<feature type="region of interest" description="Disordered" evidence="1">
    <location>
        <begin position="571"/>
        <end position="603"/>
    </location>
</feature>
<reference evidence="3" key="1">
    <citation type="submission" date="2023-06" db="EMBL/GenBank/DDBJ databases">
        <authorList>
            <consortium name="Lawrence Berkeley National Laboratory"/>
            <person name="Ahrendt S."/>
            <person name="Sahu N."/>
            <person name="Indic B."/>
            <person name="Wong-Bajracharya J."/>
            <person name="Merenyi Z."/>
            <person name="Ke H.-M."/>
            <person name="Monk M."/>
            <person name="Kocsube S."/>
            <person name="Drula E."/>
            <person name="Lipzen A."/>
            <person name="Balint B."/>
            <person name="Henrissat B."/>
            <person name="Andreopoulos B."/>
            <person name="Martin F.M."/>
            <person name="Harder C.B."/>
            <person name="Rigling D."/>
            <person name="Ford K.L."/>
            <person name="Foster G.D."/>
            <person name="Pangilinan J."/>
            <person name="Papanicolaou A."/>
            <person name="Barry K."/>
            <person name="LaButti K."/>
            <person name="Viragh M."/>
            <person name="Koriabine M."/>
            <person name="Yan M."/>
            <person name="Riley R."/>
            <person name="Champramary S."/>
            <person name="Plett K.L."/>
            <person name="Tsai I.J."/>
            <person name="Slot J."/>
            <person name="Sipos G."/>
            <person name="Plett J."/>
            <person name="Nagy L.G."/>
            <person name="Grigoriev I.V."/>
        </authorList>
    </citation>
    <scope>NUCLEOTIDE SEQUENCE</scope>
    <source>
        <strain evidence="3">ICMP 16352</strain>
    </source>
</reference>
<feature type="compositionally biased region" description="Low complexity" evidence="1">
    <location>
        <begin position="480"/>
        <end position="491"/>
    </location>
</feature>
<feature type="compositionally biased region" description="Polar residues" evidence="1">
    <location>
        <begin position="593"/>
        <end position="603"/>
    </location>
</feature>
<dbReference type="InterPro" id="IPR021950">
    <property type="entry name" value="Spt20"/>
</dbReference>
<feature type="compositionally biased region" description="Polar residues" evidence="1">
    <location>
        <begin position="492"/>
        <end position="507"/>
    </location>
</feature>
<name>A0AA39PRA8_9AGAR</name>
<sequence length="679" mass="75138">MTWYNQTRQVEELLAKTESKPPSFTVHLHAEHWVLNSGSKFLYNNYAASLLDDIRAHQLPVDFLDLFDASPNIHFYDGCLIAELLDYRPLKANDPPLDKPGRTRTVLHPTPESLWADVCKIAAVKKQQEGLAMTDRDALEIESRILVSLFTCIMLSSSLIHQQQLATAPPLCLDPDPHLTRMVNHIVRVSTPTVPTSLKRKASAVDQEEDETDKARRAKIMQFMNSRATRVPSANYRILDAIQRSKQAKESKGTDTPQPQQPPVTVAPSTTQSPAPSTTETPAPQHNPPPPAEQEDPAKSKPKPKTEPPPTQITFAKPAVPHPPPAIHQFHAQNTTTKASNTPSPRTRTPQSFPAQENVPRISTPSKQQQPSHNQSPRVQQQAPQATQPTKAQTPHPVTYQPPIQNQTQFIHQNPATNTRVNQTKAAAAAAAHSQNPALAAAAAAAVRSATPAQPQQHNVAAVHLTPQQQQHMIQQHIMQQRILQQQQQQQNGRASTAPTTQGNSIHGTPVPARATPMITNQRIASRSPMPPQPQVQAQQATPQMAHPQQPQINFQQYNTAAAAHFRTLAHPNTASPRPQPTNVANRGAQPNADASTQQPQQAQMHYAPQMYGYTQMPPQLNYRMPPMNTAYWMNMRPGVVVNAPLHGVQPNQQQQQQQQTQQAQQMMMQMKPPANTGR</sequence>
<feature type="domain" description="Spt20-like SEP" evidence="2">
    <location>
        <begin position="19"/>
        <end position="182"/>
    </location>
</feature>
<evidence type="ECO:0000256" key="1">
    <source>
        <dbReference type="SAM" id="MobiDB-lite"/>
    </source>
</evidence>
<accession>A0AA39PRA8</accession>
<dbReference type="Pfam" id="PF12090">
    <property type="entry name" value="Spt20_SEP"/>
    <property type="match status" value="1"/>
</dbReference>
<dbReference type="AlphaFoldDB" id="A0AA39PRA8"/>